<dbReference type="PANTHER" id="PTHR43027:SF2">
    <property type="entry name" value="TRANSPORT PERMEASE PROTEIN"/>
    <property type="match status" value="1"/>
</dbReference>
<organism evidence="8 9">
    <name type="scientific">Pseudonocardia alaniniphila</name>
    <dbReference type="NCBI Taxonomy" id="75291"/>
    <lineage>
        <taxon>Bacteria</taxon>
        <taxon>Bacillati</taxon>
        <taxon>Actinomycetota</taxon>
        <taxon>Actinomycetes</taxon>
        <taxon>Pseudonocardiales</taxon>
        <taxon>Pseudonocardiaceae</taxon>
        <taxon>Pseudonocardia</taxon>
    </lineage>
</organism>
<evidence type="ECO:0000256" key="1">
    <source>
        <dbReference type="ARBA" id="ARBA00004141"/>
    </source>
</evidence>
<dbReference type="Proteomes" id="UP001299970">
    <property type="component" value="Unassembled WGS sequence"/>
</dbReference>
<proteinExistence type="predicted"/>
<comment type="subcellular location">
    <subcellularLocation>
        <location evidence="1">Membrane</location>
        <topology evidence="1">Multi-pass membrane protein</topology>
    </subcellularLocation>
</comment>
<reference evidence="8 9" key="1">
    <citation type="submission" date="2022-03" db="EMBL/GenBank/DDBJ databases">
        <title>Pseudonocardia alaer sp. nov., a novel actinomycete isolated from reed forest soil.</title>
        <authorList>
            <person name="Wang L."/>
        </authorList>
    </citation>
    <scope>NUCLEOTIDE SEQUENCE [LARGE SCALE GENOMIC DNA]</scope>
    <source>
        <strain evidence="8 9">Y-16303</strain>
    </source>
</reference>
<feature type="transmembrane region" description="Helical" evidence="6">
    <location>
        <begin position="184"/>
        <end position="204"/>
    </location>
</feature>
<dbReference type="PIRSF" id="PIRSF006648">
    <property type="entry name" value="DrrB"/>
    <property type="match status" value="1"/>
</dbReference>
<keyword evidence="3 6" id="KW-1133">Transmembrane helix</keyword>
<evidence type="ECO:0000256" key="2">
    <source>
        <dbReference type="ARBA" id="ARBA00022692"/>
    </source>
</evidence>
<dbReference type="RefSeq" id="WP_241040122.1">
    <property type="nucleotide sequence ID" value="NZ_BAAAJF010000045.1"/>
</dbReference>
<accession>A0ABS9TLS1</accession>
<feature type="transmembrane region" description="Helical" evidence="6">
    <location>
        <begin position="38"/>
        <end position="60"/>
    </location>
</feature>
<dbReference type="InterPro" id="IPR052902">
    <property type="entry name" value="ABC-2_transporter"/>
</dbReference>
<keyword evidence="4 6" id="KW-0472">Membrane</keyword>
<evidence type="ECO:0000256" key="6">
    <source>
        <dbReference type="SAM" id="Phobius"/>
    </source>
</evidence>
<evidence type="ECO:0000256" key="5">
    <source>
        <dbReference type="ARBA" id="ARBA00023251"/>
    </source>
</evidence>
<sequence length="262" mass="27639">MNELSSVAPATIREQRRATNPLLALAVAETRLFLRDPVTVLLTIALPALILAGLAAVPALREPGDVFGGLRFTDYFAPALLAFNIAVLGLQNLPTGLATYREKGVLRRFSATPMRPSAVLVVQLVINLVTAAAGTALMLMVAVLVLDVPAPRHPIGFVLTFLLGTSAVFALGLVIAALAPRARLATGIGTVAFFLTQFFSGVYLPKFLLPDVVVRIGEFVPPATGAFQAAWLGDGPAPSQLVVMAVIAVTATAVAARFFRWE</sequence>
<feature type="transmembrane region" description="Helical" evidence="6">
    <location>
        <begin position="241"/>
        <end position="259"/>
    </location>
</feature>
<keyword evidence="5" id="KW-0046">Antibiotic resistance</keyword>
<keyword evidence="9" id="KW-1185">Reference proteome</keyword>
<dbReference type="InterPro" id="IPR013525">
    <property type="entry name" value="ABC2_TM"/>
</dbReference>
<evidence type="ECO:0000256" key="4">
    <source>
        <dbReference type="ARBA" id="ARBA00023136"/>
    </source>
</evidence>
<gene>
    <name evidence="8" type="ORF">MMF94_27620</name>
</gene>
<comment type="caution">
    <text evidence="8">The sequence shown here is derived from an EMBL/GenBank/DDBJ whole genome shotgun (WGS) entry which is preliminary data.</text>
</comment>
<protein>
    <submittedName>
        <fullName evidence="8">ABC transporter permease</fullName>
    </submittedName>
</protein>
<feature type="domain" description="ABC-2 type transporter transmembrane" evidence="7">
    <location>
        <begin position="23"/>
        <end position="218"/>
    </location>
</feature>
<feature type="transmembrane region" description="Helical" evidence="6">
    <location>
        <begin position="118"/>
        <end position="143"/>
    </location>
</feature>
<dbReference type="PANTHER" id="PTHR43027">
    <property type="entry name" value="DOXORUBICIN RESISTANCE ABC TRANSPORTER PERMEASE PROTEIN DRRC-RELATED"/>
    <property type="match status" value="1"/>
</dbReference>
<evidence type="ECO:0000256" key="3">
    <source>
        <dbReference type="ARBA" id="ARBA00022989"/>
    </source>
</evidence>
<dbReference type="Pfam" id="PF01061">
    <property type="entry name" value="ABC2_membrane"/>
    <property type="match status" value="1"/>
</dbReference>
<evidence type="ECO:0000313" key="8">
    <source>
        <dbReference type="EMBL" id="MCH6169485.1"/>
    </source>
</evidence>
<name>A0ABS9TLS1_9PSEU</name>
<evidence type="ECO:0000259" key="7">
    <source>
        <dbReference type="Pfam" id="PF01061"/>
    </source>
</evidence>
<keyword evidence="2 6" id="KW-0812">Transmembrane</keyword>
<dbReference type="InterPro" id="IPR000412">
    <property type="entry name" value="ABC_2_transport"/>
</dbReference>
<evidence type="ECO:0000313" key="9">
    <source>
        <dbReference type="Proteomes" id="UP001299970"/>
    </source>
</evidence>
<feature type="transmembrane region" description="Helical" evidence="6">
    <location>
        <begin position="155"/>
        <end position="177"/>
    </location>
</feature>
<dbReference type="EMBL" id="JAKXMK010000025">
    <property type="protein sequence ID" value="MCH6169485.1"/>
    <property type="molecule type" value="Genomic_DNA"/>
</dbReference>
<feature type="transmembrane region" description="Helical" evidence="6">
    <location>
        <begin position="75"/>
        <end position="97"/>
    </location>
</feature>